<evidence type="ECO:0000313" key="3">
    <source>
        <dbReference type="Proteomes" id="UP000037084"/>
    </source>
</evidence>
<evidence type="ECO:0000313" key="2">
    <source>
        <dbReference type="EMBL" id="KOG47529.1"/>
    </source>
</evidence>
<proteinExistence type="predicted"/>
<protein>
    <submittedName>
        <fullName evidence="2">Uncharacterized protein</fullName>
    </submittedName>
</protein>
<reference evidence="3" key="1">
    <citation type="submission" date="2015-07" db="EMBL/GenBank/DDBJ databases">
        <authorList>
            <consortium name="Consortium for Microbial Forensics and Genomics (microFORGE)"/>
            <person name="Knight B.M."/>
            <person name="Roberts D.P."/>
            <person name="Lin D."/>
            <person name="Hari K."/>
            <person name="Fletcher J."/>
            <person name="Melcher U."/>
            <person name="Blagden T."/>
            <person name="Winegar R.A."/>
        </authorList>
    </citation>
    <scope>NUCLEOTIDE SEQUENCE [LARGE SCALE GENOMIC DNA]</scope>
    <source>
        <strain evidence="3">NRRL B-1447</strain>
    </source>
</reference>
<evidence type="ECO:0000256" key="1">
    <source>
        <dbReference type="SAM" id="MobiDB-lite"/>
    </source>
</evidence>
<feature type="region of interest" description="Disordered" evidence="1">
    <location>
        <begin position="69"/>
        <end position="90"/>
    </location>
</feature>
<name>A0A0L8MB31_STRVG</name>
<comment type="caution">
    <text evidence="2">The sequence shown here is derived from an EMBL/GenBank/DDBJ whole genome shotgun (WGS) entry which is preliminary data.</text>
</comment>
<dbReference type="Proteomes" id="UP000037084">
    <property type="component" value="Unassembled WGS sequence"/>
</dbReference>
<sequence>MDVVVGDEPEKEVGGEFPDLRAGLWVDAGDALAHPGSEQSRAGGRVLVAQAVVVHPILGVLCAGVGGRAGPGGKEVGDGQLRPGGGIGSARGHDAAFREAMAQAAAMVDRTTVAGV</sequence>
<dbReference type="AlphaFoldDB" id="A0A0L8MB31"/>
<accession>A0A0L8MB31</accession>
<gene>
    <name evidence="2" type="ORF">ADK75_23085</name>
</gene>
<dbReference type="EMBL" id="LGUV01000336">
    <property type="protein sequence ID" value="KOG47529.1"/>
    <property type="molecule type" value="Genomic_DNA"/>
</dbReference>
<organism evidence="2 3">
    <name type="scientific">Streptomyces virginiae</name>
    <name type="common">Streptomyces cinnamonensis</name>
    <dbReference type="NCBI Taxonomy" id="1961"/>
    <lineage>
        <taxon>Bacteria</taxon>
        <taxon>Bacillati</taxon>
        <taxon>Actinomycetota</taxon>
        <taxon>Actinomycetes</taxon>
        <taxon>Kitasatosporales</taxon>
        <taxon>Streptomycetaceae</taxon>
        <taxon>Streptomyces</taxon>
    </lineage>
</organism>